<organism evidence="2 3">
    <name type="scientific">Amycolatopsis coloradensis</name>
    <dbReference type="NCBI Taxonomy" id="76021"/>
    <lineage>
        <taxon>Bacteria</taxon>
        <taxon>Bacillati</taxon>
        <taxon>Actinomycetota</taxon>
        <taxon>Actinomycetes</taxon>
        <taxon>Pseudonocardiales</taxon>
        <taxon>Pseudonocardiaceae</taxon>
        <taxon>Amycolatopsis</taxon>
    </lineage>
</organism>
<accession>A0A1R0KFW7</accession>
<dbReference type="InterPro" id="IPR050855">
    <property type="entry name" value="NDM-1-like"/>
</dbReference>
<keyword evidence="3" id="KW-1185">Reference proteome</keyword>
<sequence length="273" mass="29764">MLRQVAEGVLVHQSELLRNNTVVVQGRDGVLLVDAGIQDSEMACLANDLRESGQAVVVGFSTHPDWDHVLWHAELGEVPRYGTARCAAFMRDLLSNADWEARVTEGLPPEIADDMSLDLFGVITALPAESARIPWDGPEVRIIEHPAHAPGHAALVIEERGVLVAGDMLSDVFIPMLDNFNDTNDPIEEYLAGLRLLEAVADDVDVVIPGHGSVGGAGQLRARIEQDRAYVHALRDGRTPDDPRIGPAAKPGWEWVNDIHEGQAQSLARRSEH</sequence>
<gene>
    <name evidence="2" type="ORF">BS329_36610</name>
</gene>
<proteinExistence type="predicted"/>
<dbReference type="AlphaFoldDB" id="A0A1R0KFW7"/>
<dbReference type="GO" id="GO:0016787">
    <property type="term" value="F:hydrolase activity"/>
    <property type="evidence" value="ECO:0007669"/>
    <property type="project" value="UniProtKB-KW"/>
</dbReference>
<evidence type="ECO:0000259" key="1">
    <source>
        <dbReference type="SMART" id="SM00849"/>
    </source>
</evidence>
<dbReference type="InterPro" id="IPR001279">
    <property type="entry name" value="Metallo-B-lactamas"/>
</dbReference>
<dbReference type="Proteomes" id="UP000187486">
    <property type="component" value="Unassembled WGS sequence"/>
</dbReference>
<feature type="domain" description="Metallo-beta-lactamase" evidence="1">
    <location>
        <begin position="18"/>
        <end position="211"/>
    </location>
</feature>
<keyword evidence="2" id="KW-0378">Hydrolase</keyword>
<evidence type="ECO:0000313" key="2">
    <source>
        <dbReference type="EMBL" id="OLZ44368.1"/>
    </source>
</evidence>
<dbReference type="InterPro" id="IPR036866">
    <property type="entry name" value="RibonucZ/Hydroxyglut_hydro"/>
</dbReference>
<dbReference type="SUPFAM" id="SSF56281">
    <property type="entry name" value="Metallo-hydrolase/oxidoreductase"/>
    <property type="match status" value="1"/>
</dbReference>
<dbReference type="PANTHER" id="PTHR42951">
    <property type="entry name" value="METALLO-BETA-LACTAMASE DOMAIN-CONTAINING"/>
    <property type="match status" value="1"/>
</dbReference>
<comment type="caution">
    <text evidence="2">The sequence shown here is derived from an EMBL/GenBank/DDBJ whole genome shotgun (WGS) entry which is preliminary data.</text>
</comment>
<reference evidence="2 3" key="1">
    <citation type="submission" date="2016-01" db="EMBL/GenBank/DDBJ databases">
        <title>Amycolatopsis coloradensis genome sequencing and assembly.</title>
        <authorList>
            <person name="Mayilraj S."/>
        </authorList>
    </citation>
    <scope>NUCLEOTIDE SEQUENCE [LARGE SCALE GENOMIC DNA]</scope>
    <source>
        <strain evidence="2 3">DSM 44225</strain>
    </source>
</reference>
<dbReference type="Pfam" id="PF00753">
    <property type="entry name" value="Lactamase_B"/>
    <property type="match status" value="1"/>
</dbReference>
<protein>
    <submittedName>
        <fullName evidence="2">MBL fold metallo-hydrolase</fullName>
    </submittedName>
</protein>
<dbReference type="STRING" id="76021.BS329_36610"/>
<dbReference type="RefSeq" id="WP_076167544.1">
    <property type="nucleotide sequence ID" value="NZ_JBEZVB010000037.1"/>
</dbReference>
<dbReference type="EMBL" id="MQUQ01000026">
    <property type="protein sequence ID" value="OLZ44368.1"/>
    <property type="molecule type" value="Genomic_DNA"/>
</dbReference>
<name>A0A1R0KFW7_9PSEU</name>
<dbReference type="OrthoDB" id="3813329at2"/>
<dbReference type="PANTHER" id="PTHR42951:SF22">
    <property type="entry name" value="METALLO BETA-LACTAMASE SUPERFAMILY LIPOPROTEIN"/>
    <property type="match status" value="1"/>
</dbReference>
<dbReference type="SMART" id="SM00849">
    <property type="entry name" value="Lactamase_B"/>
    <property type="match status" value="1"/>
</dbReference>
<dbReference type="Gene3D" id="3.60.15.10">
    <property type="entry name" value="Ribonuclease Z/Hydroxyacylglutathione hydrolase-like"/>
    <property type="match status" value="1"/>
</dbReference>
<evidence type="ECO:0000313" key="3">
    <source>
        <dbReference type="Proteomes" id="UP000187486"/>
    </source>
</evidence>